<keyword evidence="1" id="KW-0812">Transmembrane</keyword>
<dbReference type="PANTHER" id="PTHR37461:SF1">
    <property type="entry name" value="ANTI-SIGMA-K FACTOR RSKA"/>
    <property type="match status" value="1"/>
</dbReference>
<dbReference type="PANTHER" id="PTHR37461">
    <property type="entry name" value="ANTI-SIGMA-K FACTOR RSKA"/>
    <property type="match status" value="1"/>
</dbReference>
<dbReference type="GO" id="GO:0016989">
    <property type="term" value="F:sigma factor antagonist activity"/>
    <property type="evidence" value="ECO:0007669"/>
    <property type="project" value="TreeGrafter"/>
</dbReference>
<name>A0A3D9LKK3_MARFU</name>
<proteinExistence type="predicted"/>
<keyword evidence="1" id="KW-0472">Membrane</keyword>
<gene>
    <name evidence="3" type="ORF">C7460_101301</name>
</gene>
<organism evidence="3 4">
    <name type="scientific">Marinoscillum furvescens DSM 4134</name>
    <dbReference type="NCBI Taxonomy" id="1122208"/>
    <lineage>
        <taxon>Bacteria</taxon>
        <taxon>Pseudomonadati</taxon>
        <taxon>Bacteroidota</taxon>
        <taxon>Cytophagia</taxon>
        <taxon>Cytophagales</taxon>
        <taxon>Reichenbachiellaceae</taxon>
        <taxon>Marinoscillum</taxon>
    </lineage>
</organism>
<dbReference type="Pfam" id="PF10099">
    <property type="entry name" value="RskA_C"/>
    <property type="match status" value="1"/>
</dbReference>
<dbReference type="InterPro" id="IPR051474">
    <property type="entry name" value="Anti-sigma-K/W_factor"/>
</dbReference>
<evidence type="ECO:0000313" key="4">
    <source>
        <dbReference type="Proteomes" id="UP000256779"/>
    </source>
</evidence>
<feature type="transmembrane region" description="Helical" evidence="1">
    <location>
        <begin position="93"/>
        <end position="113"/>
    </location>
</feature>
<evidence type="ECO:0000313" key="3">
    <source>
        <dbReference type="EMBL" id="REE05782.1"/>
    </source>
</evidence>
<keyword evidence="1" id="KW-1133">Transmembrane helix</keyword>
<dbReference type="InterPro" id="IPR018764">
    <property type="entry name" value="RskA_C"/>
</dbReference>
<evidence type="ECO:0000256" key="1">
    <source>
        <dbReference type="SAM" id="Phobius"/>
    </source>
</evidence>
<dbReference type="GO" id="GO:0005886">
    <property type="term" value="C:plasma membrane"/>
    <property type="evidence" value="ECO:0007669"/>
    <property type="project" value="InterPro"/>
</dbReference>
<feature type="domain" description="Anti-sigma K factor RskA C-terminal" evidence="2">
    <location>
        <begin position="96"/>
        <end position="254"/>
    </location>
</feature>
<dbReference type="OrthoDB" id="1420916at2"/>
<reference evidence="3 4" key="1">
    <citation type="submission" date="2018-07" db="EMBL/GenBank/DDBJ databases">
        <title>Genomic Encyclopedia of Type Strains, Phase IV (KMG-IV): sequencing the most valuable type-strain genomes for metagenomic binning, comparative biology and taxonomic classification.</title>
        <authorList>
            <person name="Goeker M."/>
        </authorList>
    </citation>
    <scope>NUCLEOTIDE SEQUENCE [LARGE SCALE GENOMIC DNA]</scope>
    <source>
        <strain evidence="3 4">DSM 4134</strain>
    </source>
</reference>
<evidence type="ECO:0000259" key="2">
    <source>
        <dbReference type="Pfam" id="PF10099"/>
    </source>
</evidence>
<protein>
    <submittedName>
        <fullName evidence="3">Anti-sigma-K factor RskA</fullName>
    </submittedName>
</protein>
<dbReference type="Proteomes" id="UP000256779">
    <property type="component" value="Unassembled WGS sequence"/>
</dbReference>
<dbReference type="AlphaFoldDB" id="A0A3D9LKK3"/>
<accession>A0A3D9LKK3</accession>
<sequence>MNREEIITEGYLAAYITGELSAEQLAEVEQFIQDDEQVGDEFYELQKTVEQLAFQYAITPATAVKRFIMEDPKVMTMSMPTASGDRVGNGIKMLLAASVVVTLLSAFAAVYFWNQWKNTDYRLAQLTARNLELAESYHIVNQELTDIRQDLAVLVSPEFSRIILNGTDNAKDAKAVIYWNPDQEEVYLNSANLASLPQNQQYQLWALIDGVPVDAGVFDANEGTFQIMKNIAKADAFAVTVEESGGAASPTLETMQVYGEPQS</sequence>
<dbReference type="RefSeq" id="WP_115866283.1">
    <property type="nucleotide sequence ID" value="NZ_QREG01000001.1"/>
</dbReference>
<keyword evidence="4" id="KW-1185">Reference proteome</keyword>
<comment type="caution">
    <text evidence="3">The sequence shown here is derived from an EMBL/GenBank/DDBJ whole genome shotgun (WGS) entry which is preliminary data.</text>
</comment>
<dbReference type="EMBL" id="QREG01000001">
    <property type="protein sequence ID" value="REE05782.1"/>
    <property type="molecule type" value="Genomic_DNA"/>
</dbReference>
<dbReference type="GO" id="GO:0006417">
    <property type="term" value="P:regulation of translation"/>
    <property type="evidence" value="ECO:0007669"/>
    <property type="project" value="TreeGrafter"/>
</dbReference>